<evidence type="ECO:0000256" key="1">
    <source>
        <dbReference type="ARBA" id="ARBA00004141"/>
    </source>
</evidence>
<dbReference type="PANTHER" id="PTHR33048">
    <property type="entry name" value="PTH11-LIKE INTEGRAL MEMBRANE PROTEIN (AFU_ORTHOLOGUE AFUA_5G11245)"/>
    <property type="match status" value="1"/>
</dbReference>
<feature type="transmembrane region" description="Helical" evidence="6">
    <location>
        <begin position="220"/>
        <end position="242"/>
    </location>
</feature>
<sequence length="309" mass="34397">MFLSRRLAIAGNDAGPPVIQTDFIPPSEQGVKLLVINSVLMVLTAIWTALWFWCRKMKGAGYFVEDWMHLGALICFYGNLVCNNLGVLIGGAGHHLWELQPWHIVRLSVVAYSAQVFYAISMGLVKMSIVWMLQRIFITPAFALAAKAVMAFSVAWTILTILMGMLICQPVEMNWNPFTPGGRCGNQLAGFVAVGIIDVVNEFCILLLPMPMVWWLQMPLRYKAAVFCMFGVGVLTLIFAAVRVYEMAHVDFTDVSYAAIDATIYADVEPGVAIIVSCSPILRPLFDRVFGRATPTDPKRDWRRPDGDN</sequence>
<evidence type="ECO:0000259" key="7">
    <source>
        <dbReference type="Pfam" id="PF20684"/>
    </source>
</evidence>
<feature type="transmembrane region" description="Helical" evidence="6">
    <location>
        <begin position="145"/>
        <end position="167"/>
    </location>
</feature>
<comment type="subcellular location">
    <subcellularLocation>
        <location evidence="1">Membrane</location>
        <topology evidence="1">Multi-pass membrane protein</topology>
    </subcellularLocation>
</comment>
<keyword evidence="2 6" id="KW-0812">Transmembrane</keyword>
<comment type="caution">
    <text evidence="8">The sequence shown here is derived from an EMBL/GenBank/DDBJ whole genome shotgun (WGS) entry which is preliminary data.</text>
</comment>
<dbReference type="PANTHER" id="PTHR33048:SF47">
    <property type="entry name" value="INTEGRAL MEMBRANE PROTEIN-RELATED"/>
    <property type="match status" value="1"/>
</dbReference>
<keyword evidence="9" id="KW-1185">Reference proteome</keyword>
<feature type="domain" description="Rhodopsin" evidence="7">
    <location>
        <begin position="52"/>
        <end position="288"/>
    </location>
</feature>
<dbReference type="InterPro" id="IPR052337">
    <property type="entry name" value="SAT4-like"/>
</dbReference>
<evidence type="ECO:0000256" key="6">
    <source>
        <dbReference type="SAM" id="Phobius"/>
    </source>
</evidence>
<dbReference type="Pfam" id="PF20684">
    <property type="entry name" value="Fung_rhodopsin"/>
    <property type="match status" value="1"/>
</dbReference>
<dbReference type="InterPro" id="IPR049326">
    <property type="entry name" value="Rhodopsin_dom_fungi"/>
</dbReference>
<accession>A0ABR1STK9</accession>
<name>A0ABR1STK9_9PEZI</name>
<reference evidence="8 9" key="1">
    <citation type="submission" date="2023-01" db="EMBL/GenBank/DDBJ databases">
        <title>Analysis of 21 Apiospora genomes using comparative genomics revels a genus with tremendous synthesis potential of carbohydrate active enzymes and secondary metabolites.</title>
        <authorList>
            <person name="Sorensen T."/>
        </authorList>
    </citation>
    <scope>NUCLEOTIDE SEQUENCE [LARGE SCALE GENOMIC DNA]</scope>
    <source>
        <strain evidence="8 9">CBS 20057</strain>
    </source>
</reference>
<feature type="transmembrane region" description="Helical" evidence="6">
    <location>
        <begin position="109"/>
        <end position="133"/>
    </location>
</feature>
<feature type="transmembrane region" description="Helical" evidence="6">
    <location>
        <begin position="66"/>
        <end position="89"/>
    </location>
</feature>
<protein>
    <recommendedName>
        <fullName evidence="7">Rhodopsin domain-containing protein</fullName>
    </recommendedName>
</protein>
<gene>
    <name evidence="8" type="ORF">PG991_000995</name>
</gene>
<proteinExistence type="inferred from homology"/>
<feature type="transmembrane region" description="Helical" evidence="6">
    <location>
        <begin position="33"/>
        <end position="54"/>
    </location>
</feature>
<feature type="transmembrane region" description="Helical" evidence="6">
    <location>
        <begin position="187"/>
        <end position="208"/>
    </location>
</feature>
<evidence type="ECO:0000256" key="2">
    <source>
        <dbReference type="ARBA" id="ARBA00022692"/>
    </source>
</evidence>
<comment type="similarity">
    <text evidence="5">Belongs to the SAT4 family.</text>
</comment>
<keyword evidence="3 6" id="KW-1133">Transmembrane helix</keyword>
<keyword evidence="4 6" id="KW-0472">Membrane</keyword>
<dbReference type="Proteomes" id="UP001396898">
    <property type="component" value="Unassembled WGS sequence"/>
</dbReference>
<evidence type="ECO:0000256" key="3">
    <source>
        <dbReference type="ARBA" id="ARBA00022989"/>
    </source>
</evidence>
<evidence type="ECO:0000256" key="4">
    <source>
        <dbReference type="ARBA" id="ARBA00023136"/>
    </source>
</evidence>
<evidence type="ECO:0000256" key="5">
    <source>
        <dbReference type="ARBA" id="ARBA00038359"/>
    </source>
</evidence>
<evidence type="ECO:0000313" key="8">
    <source>
        <dbReference type="EMBL" id="KAK8037649.1"/>
    </source>
</evidence>
<dbReference type="EMBL" id="JAQQWI010000002">
    <property type="protein sequence ID" value="KAK8037649.1"/>
    <property type="molecule type" value="Genomic_DNA"/>
</dbReference>
<evidence type="ECO:0000313" key="9">
    <source>
        <dbReference type="Proteomes" id="UP001396898"/>
    </source>
</evidence>
<organism evidence="8 9">
    <name type="scientific">Apiospora marii</name>
    <dbReference type="NCBI Taxonomy" id="335849"/>
    <lineage>
        <taxon>Eukaryota</taxon>
        <taxon>Fungi</taxon>
        <taxon>Dikarya</taxon>
        <taxon>Ascomycota</taxon>
        <taxon>Pezizomycotina</taxon>
        <taxon>Sordariomycetes</taxon>
        <taxon>Xylariomycetidae</taxon>
        <taxon>Amphisphaeriales</taxon>
        <taxon>Apiosporaceae</taxon>
        <taxon>Apiospora</taxon>
    </lineage>
</organism>